<evidence type="ECO:0000259" key="2">
    <source>
        <dbReference type="Pfam" id="PF23304"/>
    </source>
</evidence>
<gene>
    <name evidence="4" type="primary">LOC115632648</name>
</gene>
<evidence type="ECO:0000313" key="4">
    <source>
        <dbReference type="RefSeq" id="XP_030385738.1"/>
    </source>
</evidence>
<dbReference type="InterPro" id="IPR028784">
    <property type="entry name" value="BBS1"/>
</dbReference>
<dbReference type="CTD" id="582"/>
<dbReference type="PANTHER" id="PTHR20870:SF0">
    <property type="entry name" value="BARDET-BIEDL SYNDROME 1 PROTEIN"/>
    <property type="match status" value="1"/>
</dbReference>
<dbReference type="GO" id="GO:1905515">
    <property type="term" value="P:non-motile cilium assembly"/>
    <property type="evidence" value="ECO:0007669"/>
    <property type="project" value="InterPro"/>
</dbReference>
<dbReference type="GO" id="GO:0061512">
    <property type="term" value="P:protein localization to cilium"/>
    <property type="evidence" value="ECO:0007669"/>
    <property type="project" value="TreeGrafter"/>
</dbReference>
<dbReference type="Proteomes" id="UP000504634">
    <property type="component" value="Unplaced"/>
</dbReference>
<dbReference type="InterPro" id="IPR056419">
    <property type="entry name" value="GAE_BBS1"/>
</dbReference>
<dbReference type="GO" id="GO:0005813">
    <property type="term" value="C:centrosome"/>
    <property type="evidence" value="ECO:0007669"/>
    <property type="project" value="TreeGrafter"/>
</dbReference>
<dbReference type="GO" id="GO:0034464">
    <property type="term" value="C:BBSome"/>
    <property type="evidence" value="ECO:0007669"/>
    <property type="project" value="InterPro"/>
</dbReference>
<feature type="domain" description="Bardet-Biedl syndrome 1 N-terminal" evidence="1">
    <location>
        <begin position="11"/>
        <end position="267"/>
    </location>
</feature>
<dbReference type="RefSeq" id="XP_030385738.1">
    <property type="nucleotide sequence ID" value="XM_030529878.1"/>
</dbReference>
<dbReference type="GO" id="GO:0005119">
    <property type="term" value="F:smoothened binding"/>
    <property type="evidence" value="ECO:0007669"/>
    <property type="project" value="TreeGrafter"/>
</dbReference>
<dbReference type="PANTHER" id="PTHR20870">
    <property type="entry name" value="BARDET-BIEDL SYNDROME 1 PROTEIN"/>
    <property type="match status" value="1"/>
</dbReference>
<organism evidence="3 4">
    <name type="scientific">Drosophila lebanonensis</name>
    <name type="common">Fruit fly</name>
    <name type="synonym">Scaptodrosophila lebanonensis</name>
    <dbReference type="NCBI Taxonomy" id="7225"/>
    <lineage>
        <taxon>Eukaryota</taxon>
        <taxon>Metazoa</taxon>
        <taxon>Ecdysozoa</taxon>
        <taxon>Arthropoda</taxon>
        <taxon>Hexapoda</taxon>
        <taxon>Insecta</taxon>
        <taxon>Pterygota</taxon>
        <taxon>Neoptera</taxon>
        <taxon>Endopterygota</taxon>
        <taxon>Diptera</taxon>
        <taxon>Brachycera</taxon>
        <taxon>Muscomorpha</taxon>
        <taxon>Ephydroidea</taxon>
        <taxon>Drosophilidae</taxon>
        <taxon>Scaptodrosophila</taxon>
    </lineage>
</organism>
<dbReference type="AlphaFoldDB" id="A0A6J2UE87"/>
<name>A0A6J2UE87_DROLE</name>
<dbReference type="OrthoDB" id="10259809at2759"/>
<reference evidence="4" key="1">
    <citation type="submission" date="2025-08" db="UniProtKB">
        <authorList>
            <consortium name="RefSeq"/>
        </authorList>
    </citation>
    <scope>IDENTIFICATION</scope>
    <source>
        <strain evidence="4">11010-0011.00</strain>
        <tissue evidence="4">Whole body</tissue>
    </source>
</reference>
<feature type="domain" description="Bardet-Biedl syndrome 1 protein GAE" evidence="2">
    <location>
        <begin position="491"/>
        <end position="603"/>
    </location>
</feature>
<dbReference type="GO" id="GO:0005113">
    <property type="term" value="F:patched binding"/>
    <property type="evidence" value="ECO:0007669"/>
    <property type="project" value="TreeGrafter"/>
</dbReference>
<dbReference type="InterPro" id="IPR032728">
    <property type="entry name" value="BBS1_N"/>
</dbReference>
<proteinExistence type="predicted"/>
<dbReference type="InterPro" id="IPR036322">
    <property type="entry name" value="WD40_repeat_dom_sf"/>
</dbReference>
<dbReference type="SUPFAM" id="SSF50978">
    <property type="entry name" value="WD40 repeat-like"/>
    <property type="match status" value="1"/>
</dbReference>
<dbReference type="GO" id="GO:0005930">
    <property type="term" value="C:axoneme"/>
    <property type="evidence" value="ECO:0007669"/>
    <property type="project" value="TreeGrafter"/>
</dbReference>
<accession>A0A6J2UE87</accession>
<sequence length="606" mass="66911">MATSGTTAPNWLNVDTEDEMPKLTTLSSCMALSDVQCDGYVRLLAADISLEDDEPSARLKVFRGLRLKQEQLLPGIPAAIESLYIDETEPKTPVIAVAIAESVLFFRHMKPYFKFTIPALEVDDLELEVWRQLPVMPTKRDALLDSLRNLEHAKLSRKSQKLLQLSEEERESFISTHADSPVGRHGNIVAMCCLKRVSSDANPPSHLVLATDTGDILILEPQGFNLVYQARTCAYETTPSLLSVQGTFETDFSILVGTRNGGVYLLRKSTNEGHGQEVFKISSPLTGLLMLPIDQTIVVTTMEHFYQCYSKRGKLLYQVQLNALPVCILSLTLSHFGITLLAIALQGGVVQFYLQRYLVDEFVVSSTVAAMLYGRMGMEDHVLTLVTQENQMFVKILRRLARFEPKSSALSLASKTAAGRKKNGDVSILDKPKKSSIFVEQAVREKQHAKATYGSFQVELWRLRHTAARATIDAINSSETSISGDLTHAPVKLAAEVCGTGPAFRLYLTVQNLSSFKMASNLVVLLHADRRHYTIQQSMARLPSVLPGVPLRVDFEVVAVLDPIDKLPPATLTLDNAQIRVMLLKSGQAKPLIAAAVSMPQSEAAF</sequence>
<evidence type="ECO:0000313" key="3">
    <source>
        <dbReference type="Proteomes" id="UP000504634"/>
    </source>
</evidence>
<protein>
    <submittedName>
        <fullName evidence="4">Bardet-Biedl syndrome 1 protein homolog</fullName>
    </submittedName>
</protein>
<keyword evidence="3" id="KW-1185">Reference proteome</keyword>
<dbReference type="GeneID" id="115632648"/>
<dbReference type="Pfam" id="PF14779">
    <property type="entry name" value="BBS1"/>
    <property type="match status" value="1"/>
</dbReference>
<evidence type="ECO:0000259" key="1">
    <source>
        <dbReference type="Pfam" id="PF14779"/>
    </source>
</evidence>
<dbReference type="Pfam" id="PF23304">
    <property type="entry name" value="GAE_BBS1"/>
    <property type="match status" value="1"/>
</dbReference>